<organism evidence="2 3">
    <name type="scientific">Aaosphaeria arxii CBS 175.79</name>
    <dbReference type="NCBI Taxonomy" id="1450172"/>
    <lineage>
        <taxon>Eukaryota</taxon>
        <taxon>Fungi</taxon>
        <taxon>Dikarya</taxon>
        <taxon>Ascomycota</taxon>
        <taxon>Pezizomycotina</taxon>
        <taxon>Dothideomycetes</taxon>
        <taxon>Pleosporomycetidae</taxon>
        <taxon>Pleosporales</taxon>
        <taxon>Pleosporales incertae sedis</taxon>
        <taxon>Aaosphaeria</taxon>
    </lineage>
</organism>
<proteinExistence type="predicted"/>
<dbReference type="GeneID" id="54286047"/>
<evidence type="ECO:0000313" key="3">
    <source>
        <dbReference type="Proteomes" id="UP000799778"/>
    </source>
</evidence>
<dbReference type="Gene3D" id="3.40.50.720">
    <property type="entry name" value="NAD(P)-binding Rossmann-like Domain"/>
    <property type="match status" value="1"/>
</dbReference>
<dbReference type="PANTHER" id="PTHR14097">
    <property type="entry name" value="OXIDOREDUCTASE HTATIP2"/>
    <property type="match status" value="1"/>
</dbReference>
<dbReference type="Proteomes" id="UP000799778">
    <property type="component" value="Unassembled WGS sequence"/>
</dbReference>
<keyword evidence="3" id="KW-1185">Reference proteome</keyword>
<dbReference type="InterPro" id="IPR016040">
    <property type="entry name" value="NAD(P)-bd_dom"/>
</dbReference>
<dbReference type="SUPFAM" id="SSF51735">
    <property type="entry name" value="NAD(P)-binding Rossmann-fold domains"/>
    <property type="match status" value="1"/>
</dbReference>
<evidence type="ECO:0000313" key="2">
    <source>
        <dbReference type="EMBL" id="KAF2014064.1"/>
    </source>
</evidence>
<gene>
    <name evidence="2" type="ORF">BU24DRAFT_425064</name>
</gene>
<sequence length="254" mass="27789">MKLIVTGATGFVGTEVIRLALRNKAVTSIIALARRPVQVPQGVGADADVSKLHTVILEDWLSPYPAEVKEKLAGADACIWLLAITPSKSKGVDFEELTRVCHDYTMNGLREIASVANNGKLRFVYTSGVGGERDPTQKIPKVDEHMARLLYLRGRTEVEVLDFAADAVNAGVHVEVTKPSGIYGAGHPKIPGLPKLLSHMPHDPYIHVSDIAAAMIDECINGFTKETLWPQDMTKIGQRVLKKEDYADYEESTT</sequence>
<name>A0A6A5XNY4_9PLEO</name>
<dbReference type="AlphaFoldDB" id="A0A6A5XNY4"/>
<dbReference type="RefSeq" id="XP_033382403.1">
    <property type="nucleotide sequence ID" value="XM_033528650.1"/>
</dbReference>
<reference evidence="2" key="1">
    <citation type="journal article" date="2020" name="Stud. Mycol.">
        <title>101 Dothideomycetes genomes: a test case for predicting lifestyles and emergence of pathogens.</title>
        <authorList>
            <person name="Haridas S."/>
            <person name="Albert R."/>
            <person name="Binder M."/>
            <person name="Bloem J."/>
            <person name="Labutti K."/>
            <person name="Salamov A."/>
            <person name="Andreopoulos B."/>
            <person name="Baker S."/>
            <person name="Barry K."/>
            <person name="Bills G."/>
            <person name="Bluhm B."/>
            <person name="Cannon C."/>
            <person name="Castanera R."/>
            <person name="Culley D."/>
            <person name="Daum C."/>
            <person name="Ezra D."/>
            <person name="Gonzalez J."/>
            <person name="Henrissat B."/>
            <person name="Kuo A."/>
            <person name="Liang C."/>
            <person name="Lipzen A."/>
            <person name="Lutzoni F."/>
            <person name="Magnuson J."/>
            <person name="Mondo S."/>
            <person name="Nolan M."/>
            <person name="Ohm R."/>
            <person name="Pangilinan J."/>
            <person name="Park H.-J."/>
            <person name="Ramirez L."/>
            <person name="Alfaro M."/>
            <person name="Sun H."/>
            <person name="Tritt A."/>
            <person name="Yoshinaga Y."/>
            <person name="Zwiers L.-H."/>
            <person name="Turgeon B."/>
            <person name="Goodwin S."/>
            <person name="Spatafora J."/>
            <person name="Crous P."/>
            <person name="Grigoriev I."/>
        </authorList>
    </citation>
    <scope>NUCLEOTIDE SEQUENCE</scope>
    <source>
        <strain evidence="2">CBS 175.79</strain>
    </source>
</reference>
<accession>A0A6A5XNY4</accession>
<evidence type="ECO:0000259" key="1">
    <source>
        <dbReference type="Pfam" id="PF13460"/>
    </source>
</evidence>
<dbReference type="OrthoDB" id="3535423at2759"/>
<dbReference type="Pfam" id="PF13460">
    <property type="entry name" value="NAD_binding_10"/>
    <property type="match status" value="1"/>
</dbReference>
<feature type="domain" description="NAD(P)-binding" evidence="1">
    <location>
        <begin position="7"/>
        <end position="151"/>
    </location>
</feature>
<dbReference type="InterPro" id="IPR036291">
    <property type="entry name" value="NAD(P)-bd_dom_sf"/>
</dbReference>
<dbReference type="EMBL" id="ML978071">
    <property type="protein sequence ID" value="KAF2014064.1"/>
    <property type="molecule type" value="Genomic_DNA"/>
</dbReference>
<protein>
    <submittedName>
        <fullName evidence="2">NAD(P)-binding protein</fullName>
    </submittedName>
</protein>
<dbReference type="PANTHER" id="PTHR14097:SF8">
    <property type="entry name" value="NAD(P)-BINDING DOMAIN-CONTAINING PROTEIN"/>
    <property type="match status" value="1"/>
</dbReference>